<evidence type="ECO:0000256" key="4">
    <source>
        <dbReference type="ARBA" id="ARBA00022989"/>
    </source>
</evidence>
<dbReference type="InterPro" id="IPR036259">
    <property type="entry name" value="MFS_trans_sf"/>
</dbReference>
<comment type="subcellular location">
    <subcellularLocation>
        <location evidence="1">Cell membrane</location>
        <topology evidence="1">Multi-pass membrane protein</topology>
    </subcellularLocation>
</comment>
<dbReference type="AlphaFoldDB" id="A0A2A7S1A1"/>
<dbReference type="InterPro" id="IPR020846">
    <property type="entry name" value="MFS_dom"/>
</dbReference>
<dbReference type="EMBL" id="PDDY01000004">
    <property type="protein sequence ID" value="PEH37427.1"/>
    <property type="molecule type" value="Genomic_DNA"/>
</dbReference>
<evidence type="ECO:0000313" key="9">
    <source>
        <dbReference type="Proteomes" id="UP000220629"/>
    </source>
</evidence>
<feature type="transmembrane region" description="Helical" evidence="6">
    <location>
        <begin position="76"/>
        <end position="95"/>
    </location>
</feature>
<comment type="caution">
    <text evidence="8">The sequence shown here is derived from an EMBL/GenBank/DDBJ whole genome shotgun (WGS) entry which is preliminary data.</text>
</comment>
<organism evidence="8 9">
    <name type="scientific">Burkholderia gladioli</name>
    <name type="common">Pseudomonas marginata</name>
    <name type="synonym">Phytomonas marginata</name>
    <dbReference type="NCBI Taxonomy" id="28095"/>
    <lineage>
        <taxon>Bacteria</taxon>
        <taxon>Pseudomonadati</taxon>
        <taxon>Pseudomonadota</taxon>
        <taxon>Betaproteobacteria</taxon>
        <taxon>Burkholderiales</taxon>
        <taxon>Burkholderiaceae</taxon>
        <taxon>Burkholderia</taxon>
    </lineage>
</organism>
<gene>
    <name evidence="8" type="ORF">CRM94_23085</name>
</gene>
<dbReference type="PROSITE" id="PS00217">
    <property type="entry name" value="SUGAR_TRANSPORT_2"/>
    <property type="match status" value="1"/>
</dbReference>
<feature type="transmembrane region" description="Helical" evidence="6">
    <location>
        <begin position="46"/>
        <end position="64"/>
    </location>
</feature>
<protein>
    <submittedName>
        <fullName evidence="8">MFS transporter</fullName>
    </submittedName>
</protein>
<name>A0A2A7S1A1_BURGA</name>
<evidence type="ECO:0000256" key="3">
    <source>
        <dbReference type="ARBA" id="ARBA00022692"/>
    </source>
</evidence>
<evidence type="ECO:0000259" key="7">
    <source>
        <dbReference type="PROSITE" id="PS50850"/>
    </source>
</evidence>
<feature type="transmembrane region" description="Helical" evidence="6">
    <location>
        <begin position="101"/>
        <end position="122"/>
    </location>
</feature>
<feature type="transmembrane region" description="Helical" evidence="6">
    <location>
        <begin position="334"/>
        <end position="356"/>
    </location>
</feature>
<sequence length="414" mass="42016">MAIAEPERHALRALASANFAVGAMSYGVVGALPALAGAWRITPGRAALLMSAFSIAFAIGAPLLQMLAGHARRRSLLLGGLVTLVAATLAGAAAPGFGWLLATRIVAGIGAGAVSPLANAIGAEITPVERRGKALAVVFVGVTLSSVIAAPLAAAIAQTWGWRMVFVVLAVASAASGGWIVSTVRDASRGERMRPAGLARLVAQPATAAGLAVIVLQTAAFFATYTLILPLVTTRFGASAAQGGLALLVFGVTGIVGNVVAQRLSLRYSAQALLKLVMRTMAPVFVAIALLGAVAWGEGPRQGLLIALLVIWALMQDLFYPSQLRRVVSLAPEARGMVIALNSSGIFLGISLGAGIGGRVADHVGLGALAPVSAGLTLAALVALLVSERSVARAAKRDSREAGRVVCRGAAERA</sequence>
<feature type="transmembrane region" description="Helical" evidence="6">
    <location>
        <begin position="273"/>
        <end position="297"/>
    </location>
</feature>
<feature type="transmembrane region" description="Helical" evidence="6">
    <location>
        <begin position="12"/>
        <end position="34"/>
    </location>
</feature>
<dbReference type="InterPro" id="IPR050189">
    <property type="entry name" value="MFS_Efflux_Transporters"/>
</dbReference>
<keyword evidence="5 6" id="KW-0472">Membrane</keyword>
<feature type="transmembrane region" description="Helical" evidence="6">
    <location>
        <begin position="202"/>
        <end position="228"/>
    </location>
</feature>
<keyword evidence="3 6" id="KW-0812">Transmembrane</keyword>
<feature type="transmembrane region" description="Helical" evidence="6">
    <location>
        <begin position="368"/>
        <end position="387"/>
    </location>
</feature>
<reference evidence="9" key="1">
    <citation type="submission" date="2017-09" db="EMBL/GenBank/DDBJ databases">
        <title>FDA dAtabase for Regulatory Grade micrObial Sequences (FDA-ARGOS): Supporting development and validation of Infectious Disease Dx tests.</title>
        <authorList>
            <person name="Minogue T."/>
            <person name="Wolcott M."/>
            <person name="Wasieloski L."/>
            <person name="Aguilar W."/>
            <person name="Moore D."/>
            <person name="Tallon L."/>
            <person name="Sadzewicz L."/>
            <person name="Ott S."/>
            <person name="Zhao X."/>
            <person name="Nagaraj S."/>
            <person name="Vavikolanu K."/>
            <person name="Aluvathingal J."/>
            <person name="Nadendla S."/>
            <person name="Sichtig H."/>
        </authorList>
    </citation>
    <scope>NUCLEOTIDE SEQUENCE [LARGE SCALE GENOMIC DNA]</scope>
    <source>
        <strain evidence="9">FDAARGOS_390</strain>
    </source>
</reference>
<dbReference type="SUPFAM" id="SSF103473">
    <property type="entry name" value="MFS general substrate transporter"/>
    <property type="match status" value="1"/>
</dbReference>
<dbReference type="InterPro" id="IPR005829">
    <property type="entry name" value="Sugar_transporter_CS"/>
</dbReference>
<dbReference type="InterPro" id="IPR011701">
    <property type="entry name" value="MFS"/>
</dbReference>
<dbReference type="PANTHER" id="PTHR43124:SF10">
    <property type="entry name" value="PURINE EFFLUX PUMP PBUE"/>
    <property type="match status" value="1"/>
</dbReference>
<dbReference type="GO" id="GO:0005886">
    <property type="term" value="C:plasma membrane"/>
    <property type="evidence" value="ECO:0007669"/>
    <property type="project" value="UniProtKB-SubCell"/>
</dbReference>
<evidence type="ECO:0000256" key="1">
    <source>
        <dbReference type="ARBA" id="ARBA00004651"/>
    </source>
</evidence>
<evidence type="ECO:0000313" key="8">
    <source>
        <dbReference type="EMBL" id="PEH37427.1"/>
    </source>
</evidence>
<dbReference type="Pfam" id="PF07690">
    <property type="entry name" value="MFS_1"/>
    <property type="match status" value="1"/>
</dbReference>
<feature type="transmembrane region" description="Helical" evidence="6">
    <location>
        <begin position="134"/>
        <end position="154"/>
    </location>
</feature>
<feature type="transmembrane region" description="Helical" evidence="6">
    <location>
        <begin position="160"/>
        <end position="181"/>
    </location>
</feature>
<dbReference type="GO" id="GO:0022857">
    <property type="term" value="F:transmembrane transporter activity"/>
    <property type="evidence" value="ECO:0007669"/>
    <property type="project" value="InterPro"/>
</dbReference>
<feature type="transmembrane region" description="Helical" evidence="6">
    <location>
        <begin position="240"/>
        <end position="261"/>
    </location>
</feature>
<evidence type="ECO:0000256" key="6">
    <source>
        <dbReference type="SAM" id="Phobius"/>
    </source>
</evidence>
<accession>A0A2A7S1A1</accession>
<dbReference type="CDD" id="cd17324">
    <property type="entry name" value="MFS_NepI_like"/>
    <property type="match status" value="1"/>
</dbReference>
<feature type="domain" description="Major facilitator superfamily (MFS) profile" evidence="7">
    <location>
        <begin position="10"/>
        <end position="391"/>
    </location>
</feature>
<dbReference type="RefSeq" id="WP_096750413.1">
    <property type="nucleotide sequence ID" value="NZ_CADEPO010000014.1"/>
</dbReference>
<feature type="transmembrane region" description="Helical" evidence="6">
    <location>
        <begin position="303"/>
        <end position="322"/>
    </location>
</feature>
<dbReference type="Proteomes" id="UP000220629">
    <property type="component" value="Unassembled WGS sequence"/>
</dbReference>
<evidence type="ECO:0000256" key="5">
    <source>
        <dbReference type="ARBA" id="ARBA00023136"/>
    </source>
</evidence>
<dbReference type="PANTHER" id="PTHR43124">
    <property type="entry name" value="PURINE EFFLUX PUMP PBUE"/>
    <property type="match status" value="1"/>
</dbReference>
<evidence type="ECO:0000256" key="2">
    <source>
        <dbReference type="ARBA" id="ARBA00022475"/>
    </source>
</evidence>
<proteinExistence type="predicted"/>
<dbReference type="Gene3D" id="1.20.1250.20">
    <property type="entry name" value="MFS general substrate transporter like domains"/>
    <property type="match status" value="1"/>
</dbReference>
<keyword evidence="2" id="KW-1003">Cell membrane</keyword>
<keyword evidence="4 6" id="KW-1133">Transmembrane helix</keyword>
<dbReference type="PROSITE" id="PS50850">
    <property type="entry name" value="MFS"/>
    <property type="match status" value="1"/>
</dbReference>